<dbReference type="Gene3D" id="2.40.30.170">
    <property type="match status" value="1"/>
</dbReference>
<name>A0ABS3YM58_9BACT</name>
<dbReference type="InterPro" id="IPR058627">
    <property type="entry name" value="MdtA-like_C"/>
</dbReference>
<comment type="similarity">
    <text evidence="2">Belongs to the membrane fusion protein (MFP) (TC 8.A.1) family.</text>
</comment>
<dbReference type="Pfam" id="PF25917">
    <property type="entry name" value="BSH_RND"/>
    <property type="match status" value="1"/>
</dbReference>
<keyword evidence="3" id="KW-0813">Transport</keyword>
<gene>
    <name evidence="7" type="ORF">J7I42_01780</name>
</gene>
<evidence type="ECO:0000259" key="5">
    <source>
        <dbReference type="Pfam" id="PF25954"/>
    </source>
</evidence>
<dbReference type="InterPro" id="IPR006143">
    <property type="entry name" value="RND_pump_MFP"/>
</dbReference>
<feature type="domain" description="Multidrug resistance protein MdtA-like C-terminal permuted SH3" evidence="6">
    <location>
        <begin position="280"/>
        <end position="339"/>
    </location>
</feature>
<keyword evidence="8" id="KW-1185">Reference proteome</keyword>
<evidence type="ECO:0000259" key="6">
    <source>
        <dbReference type="Pfam" id="PF25967"/>
    </source>
</evidence>
<organism evidence="7 8">
    <name type="scientific">Niastella soli</name>
    <dbReference type="NCBI Taxonomy" id="2821487"/>
    <lineage>
        <taxon>Bacteria</taxon>
        <taxon>Pseudomonadati</taxon>
        <taxon>Bacteroidota</taxon>
        <taxon>Chitinophagia</taxon>
        <taxon>Chitinophagales</taxon>
        <taxon>Chitinophagaceae</taxon>
        <taxon>Niastella</taxon>
    </lineage>
</organism>
<feature type="domain" description="Multidrug resistance protein MdtA-like barrel-sandwich hybrid" evidence="4">
    <location>
        <begin position="69"/>
        <end position="185"/>
    </location>
</feature>
<dbReference type="InterPro" id="IPR058792">
    <property type="entry name" value="Beta-barrel_RND_2"/>
</dbReference>
<dbReference type="InterPro" id="IPR058625">
    <property type="entry name" value="MdtA-like_BSH"/>
</dbReference>
<dbReference type="EMBL" id="JAGHKO010000001">
    <property type="protein sequence ID" value="MBO9198974.1"/>
    <property type="molecule type" value="Genomic_DNA"/>
</dbReference>
<feature type="domain" description="CusB-like beta-barrel" evidence="5">
    <location>
        <begin position="201"/>
        <end position="272"/>
    </location>
</feature>
<dbReference type="Proteomes" id="UP000677244">
    <property type="component" value="Unassembled WGS sequence"/>
</dbReference>
<protein>
    <submittedName>
        <fullName evidence="7">Efflux RND transporter periplasmic adaptor subunit</fullName>
    </submittedName>
</protein>
<evidence type="ECO:0000256" key="1">
    <source>
        <dbReference type="ARBA" id="ARBA00004196"/>
    </source>
</evidence>
<dbReference type="Pfam" id="PF25967">
    <property type="entry name" value="RND-MFP_C"/>
    <property type="match status" value="1"/>
</dbReference>
<comment type="subcellular location">
    <subcellularLocation>
        <location evidence="1">Cell envelope</location>
    </subcellularLocation>
</comment>
<accession>A0ABS3YM58</accession>
<dbReference type="PANTHER" id="PTHR30469:SF15">
    <property type="entry name" value="HLYD FAMILY OF SECRETION PROTEINS"/>
    <property type="match status" value="1"/>
</dbReference>
<evidence type="ECO:0000313" key="7">
    <source>
        <dbReference type="EMBL" id="MBO9198974.1"/>
    </source>
</evidence>
<dbReference type="SUPFAM" id="SSF111369">
    <property type="entry name" value="HlyD-like secretion proteins"/>
    <property type="match status" value="1"/>
</dbReference>
<evidence type="ECO:0000256" key="2">
    <source>
        <dbReference type="ARBA" id="ARBA00009477"/>
    </source>
</evidence>
<evidence type="ECO:0000256" key="3">
    <source>
        <dbReference type="ARBA" id="ARBA00022448"/>
    </source>
</evidence>
<dbReference type="NCBIfam" id="TIGR01730">
    <property type="entry name" value="RND_mfp"/>
    <property type="match status" value="1"/>
</dbReference>
<dbReference type="Gene3D" id="2.40.50.100">
    <property type="match status" value="1"/>
</dbReference>
<evidence type="ECO:0000313" key="8">
    <source>
        <dbReference type="Proteomes" id="UP000677244"/>
    </source>
</evidence>
<proteinExistence type="inferred from homology"/>
<dbReference type="RefSeq" id="WP_209137054.1">
    <property type="nucleotide sequence ID" value="NZ_JAGHKO010000001.1"/>
</dbReference>
<dbReference type="PROSITE" id="PS51257">
    <property type="entry name" value="PROKAR_LIPOPROTEIN"/>
    <property type="match status" value="1"/>
</dbReference>
<sequence>MKRIHLPITILMITSTAVILTSCNGKTKAAEVVDEAIAVKVQPVTTTQYAPVLKYSGNMASTTEARLSFKIGGIISKIYVKEGDHVVKGQLLATLDLTEINAQVQQAAQGVEKVQRDVNRVKNLYNDTVATLEQVQNANTQLQVAEESLRIARFNQQYAQIRATENGTILKKLMNEGELASAGSPVFQFNGTAGNDWVIRFGVSDKDWAVLKKGEKATVEIDAYPNKTFTGIITEIAQGADVASGTYEIEVKVLPGNSRFAAGLFSTVRLQPTGEQTVTMVPVEALTEATDKTGYVYTVNADGKTIVKNKVTIAFLENNKAAIVSGLDNAHEVITEGVGYLTERSFVKVIR</sequence>
<dbReference type="PANTHER" id="PTHR30469">
    <property type="entry name" value="MULTIDRUG RESISTANCE PROTEIN MDTA"/>
    <property type="match status" value="1"/>
</dbReference>
<comment type="caution">
    <text evidence="7">The sequence shown here is derived from an EMBL/GenBank/DDBJ whole genome shotgun (WGS) entry which is preliminary data.</text>
</comment>
<evidence type="ECO:0000259" key="4">
    <source>
        <dbReference type="Pfam" id="PF25917"/>
    </source>
</evidence>
<reference evidence="7 8" key="1">
    <citation type="submission" date="2021-03" db="EMBL/GenBank/DDBJ databases">
        <title>Assistant Professor.</title>
        <authorList>
            <person name="Huq M.A."/>
        </authorList>
    </citation>
    <scope>NUCLEOTIDE SEQUENCE [LARGE SCALE GENOMIC DNA]</scope>
    <source>
        <strain evidence="7 8">MAH-29</strain>
    </source>
</reference>
<dbReference type="Pfam" id="PF25954">
    <property type="entry name" value="Beta-barrel_RND_2"/>
    <property type="match status" value="1"/>
</dbReference>
<dbReference type="Gene3D" id="2.40.420.20">
    <property type="match status" value="1"/>
</dbReference>